<reference evidence="2 3" key="1">
    <citation type="submission" date="2019-12" db="EMBL/GenBank/DDBJ databases">
        <title>Nocardia macrotermitis sp. nov. and Nocardia aurantia sp. nov., isolated from the gut of the fungus growing-termite Macrotermes natalensis.</title>
        <authorList>
            <person name="Christine B."/>
            <person name="Rene B."/>
        </authorList>
    </citation>
    <scope>NUCLEOTIDE SEQUENCE [LARGE SCALE GENOMIC DNA]</scope>
    <source>
        <strain evidence="2 3">DSM 102126</strain>
    </source>
</reference>
<feature type="compositionally biased region" description="Basic and acidic residues" evidence="1">
    <location>
        <begin position="34"/>
        <end position="57"/>
    </location>
</feature>
<comment type="caution">
    <text evidence="2">The sequence shown here is derived from an EMBL/GenBank/DDBJ whole genome shotgun (WGS) entry which is preliminary data.</text>
</comment>
<name>A0A6I4W3Y3_9ACTN</name>
<evidence type="ECO:0000313" key="3">
    <source>
        <dbReference type="Proteomes" id="UP000431901"/>
    </source>
</evidence>
<dbReference type="OrthoDB" id="128043at2"/>
<accession>A0A6I4W3Y3</accession>
<proteinExistence type="predicted"/>
<dbReference type="Proteomes" id="UP000431901">
    <property type="component" value="Unassembled WGS sequence"/>
</dbReference>
<evidence type="ECO:0000256" key="1">
    <source>
        <dbReference type="SAM" id="MobiDB-lite"/>
    </source>
</evidence>
<evidence type="ECO:0008006" key="4">
    <source>
        <dbReference type="Google" id="ProtNLM"/>
    </source>
</evidence>
<dbReference type="EMBL" id="WUTW01000002">
    <property type="protein sequence ID" value="MXQ65379.1"/>
    <property type="molecule type" value="Genomic_DNA"/>
</dbReference>
<feature type="region of interest" description="Disordered" evidence="1">
    <location>
        <begin position="34"/>
        <end position="58"/>
    </location>
</feature>
<dbReference type="RefSeq" id="WP_161103480.1">
    <property type="nucleotide sequence ID" value="NZ_JBHLYI010000010.1"/>
</dbReference>
<protein>
    <recommendedName>
        <fullName evidence="4">Secreted protein</fullName>
    </recommendedName>
</protein>
<sequence length="296" mass="31533">MNTATRLGAYGAGLAAVFAAALGIGALTGPVGATDEKGGASHMRHETTHETGHEQGHDALPGGLQAEQDGYTLRPETTSVPARRTTDFRFTVTGPDGAPVTRYTPLHGKDLHFIVVRRDLSGYQHLHPVRDAKGVWSVPLTAGDPGTYRIFTDVRPATAKEQVTLGTDLNVPGDFGPRPLPPAERVAEVDGYRVTLAGDLVPGQASPLTLTVEKDGRPITDLEPYLEAYGHLVAIRAGDLAYLHVHPMGEPGDGTTRPGPNIEFHAEVPGGGTYRLFLDFQHAGKVRTAEFTVTAR</sequence>
<dbReference type="AlphaFoldDB" id="A0A6I4W3Y3"/>
<gene>
    <name evidence="2" type="ORF">GQ466_15180</name>
</gene>
<keyword evidence="3" id="KW-1185">Reference proteome</keyword>
<organism evidence="2 3">
    <name type="scientific">Actinomadura rayongensis</name>
    <dbReference type="NCBI Taxonomy" id="1429076"/>
    <lineage>
        <taxon>Bacteria</taxon>
        <taxon>Bacillati</taxon>
        <taxon>Actinomycetota</taxon>
        <taxon>Actinomycetes</taxon>
        <taxon>Streptosporangiales</taxon>
        <taxon>Thermomonosporaceae</taxon>
        <taxon>Actinomadura</taxon>
    </lineage>
</organism>
<evidence type="ECO:0000313" key="2">
    <source>
        <dbReference type="EMBL" id="MXQ65379.1"/>
    </source>
</evidence>